<protein>
    <submittedName>
        <fullName evidence="2">Uncharacterized protein</fullName>
    </submittedName>
</protein>
<dbReference type="AlphaFoldDB" id="A0A9N8HJW1"/>
<evidence type="ECO:0000313" key="2">
    <source>
        <dbReference type="EMBL" id="CAB9513178.1"/>
    </source>
</evidence>
<evidence type="ECO:0000256" key="1">
    <source>
        <dbReference type="SAM" id="MobiDB-lite"/>
    </source>
</evidence>
<feature type="compositionally biased region" description="Polar residues" evidence="1">
    <location>
        <begin position="99"/>
        <end position="108"/>
    </location>
</feature>
<feature type="compositionally biased region" description="Basic residues" evidence="1">
    <location>
        <begin position="664"/>
        <end position="676"/>
    </location>
</feature>
<sequence>MQLWRGWAAGDQKSQADPSAVTIEPERREEHEKVEEPRPDQVEASNDITMAPKPAIYESSKGGDSEHNLMAASREAANYTKEYPAEYDEASVSDAEHSFVSNSDVSTTDGEHEDESYRKERRSRRRRSRKKKSRSKERRSRSRSVDRGHHEKEEDRPEKPEAESEEFVQDSGLDDSSVPSQHRSSIFHQDVEHAPPVVLPSGKNSDQPVVKLLNFQTLHRAEQDRLPEYSEELKKIVTQWTDCKITLQRLLDEVEHANHLFQVSEASFHQYSHVMFTIHKDIFLDDQGNRVTSSARQQLLLKQRGSGNSDIIPGRDESTLLSSEGYLEPLYNSFSVLTDTMMKTVLERESENGKQAAAIEFQEFSEELITQAEAMRALGDSVVKEMEGSEMDIQNSFRVLEQLAAKVKSAKPSSANVLDDDIKLKKPDKTFPKDMGYGGNNAGVGDWWLWETLYRAAVKHQQITWSANYDRVQGLEESLEYFQDKHEKKLEKAVLAVMPEQREMFLVGAKAFESALKKTDAFAEEIKGNTTLDHENIADEFEQGVQKRSSSLMQEKTHHKSSILNRSRSKYNSAIQQAETLSPATATDVSSKPLPAFGSPMLSKLVLKAQVLERWEKSGWMTTIAIFTSDRYLHLFDCEDLDTKTLPQTAFTSMFPTTATTRANVHHQGKGRKRASRATEHKIPKPSMTFNLVTCTLKTYGYARRSFEIKQVADPTAKSKDLPHTTLRFKDNPEAAQWYGLLQNLPESAPEPSPTPQATHEQLELDLQQVEAEAARANALYDEADELAGSNDEGGPASSEEDSGKRELEDISEGDETQVADNKKNEGEGAGEGDMFEDASEYLEGSGSVEGVVADGFKKEAVEVETVDEKSDDSFHSWN</sequence>
<evidence type="ECO:0000313" key="3">
    <source>
        <dbReference type="Proteomes" id="UP001153069"/>
    </source>
</evidence>
<reference evidence="2" key="1">
    <citation type="submission" date="2020-06" db="EMBL/GenBank/DDBJ databases">
        <authorList>
            <consortium name="Plant Systems Biology data submission"/>
        </authorList>
    </citation>
    <scope>NUCLEOTIDE SEQUENCE</scope>
    <source>
        <strain evidence="2">D6</strain>
    </source>
</reference>
<feature type="region of interest" description="Disordered" evidence="1">
    <location>
        <begin position="662"/>
        <end position="683"/>
    </location>
</feature>
<gene>
    <name evidence="2" type="ORF">SEMRO_576_G169490.1</name>
</gene>
<proteinExistence type="predicted"/>
<dbReference type="EMBL" id="CAICTM010000575">
    <property type="protein sequence ID" value="CAB9513178.1"/>
    <property type="molecule type" value="Genomic_DNA"/>
</dbReference>
<feature type="compositionally biased region" description="Basic and acidic residues" evidence="1">
    <location>
        <begin position="24"/>
        <end position="41"/>
    </location>
</feature>
<comment type="caution">
    <text evidence="2">The sequence shown here is derived from an EMBL/GenBank/DDBJ whole genome shotgun (WGS) entry which is preliminary data.</text>
</comment>
<feature type="compositionally biased region" description="Basic and acidic residues" evidence="1">
    <location>
        <begin position="143"/>
        <end position="162"/>
    </location>
</feature>
<feature type="compositionally biased region" description="Acidic residues" evidence="1">
    <location>
        <begin position="829"/>
        <end position="841"/>
    </location>
</feature>
<accession>A0A9N8HJW1</accession>
<feature type="compositionally biased region" description="Basic residues" evidence="1">
    <location>
        <begin position="119"/>
        <end position="142"/>
    </location>
</feature>
<dbReference type="Proteomes" id="UP001153069">
    <property type="component" value="Unassembled WGS sequence"/>
</dbReference>
<feature type="region of interest" description="Disordered" evidence="1">
    <location>
        <begin position="786"/>
        <end position="847"/>
    </location>
</feature>
<organism evidence="2 3">
    <name type="scientific">Seminavis robusta</name>
    <dbReference type="NCBI Taxonomy" id="568900"/>
    <lineage>
        <taxon>Eukaryota</taxon>
        <taxon>Sar</taxon>
        <taxon>Stramenopiles</taxon>
        <taxon>Ochrophyta</taxon>
        <taxon>Bacillariophyta</taxon>
        <taxon>Bacillariophyceae</taxon>
        <taxon>Bacillariophycidae</taxon>
        <taxon>Naviculales</taxon>
        <taxon>Naviculaceae</taxon>
        <taxon>Seminavis</taxon>
    </lineage>
</organism>
<keyword evidence="3" id="KW-1185">Reference proteome</keyword>
<feature type="region of interest" description="Disordered" evidence="1">
    <location>
        <begin position="1"/>
        <end position="184"/>
    </location>
</feature>
<name>A0A9N8HJW1_9STRA</name>